<dbReference type="GO" id="GO:0005886">
    <property type="term" value="C:plasma membrane"/>
    <property type="evidence" value="ECO:0007669"/>
    <property type="project" value="UniProtKB-SubCell"/>
</dbReference>
<dbReference type="PANTHER" id="PTHR42929">
    <property type="entry name" value="INNER MEMBRANE ABC TRANSPORTER PERMEASE PROTEIN YDCU-RELATED-RELATED"/>
    <property type="match status" value="1"/>
</dbReference>
<feature type="transmembrane region" description="Helical" evidence="8">
    <location>
        <begin position="192"/>
        <end position="210"/>
    </location>
</feature>
<evidence type="ECO:0000256" key="7">
    <source>
        <dbReference type="ARBA" id="ARBA00023136"/>
    </source>
</evidence>
<reference evidence="10 11" key="1">
    <citation type="submission" date="2019-07" db="EMBL/GenBank/DDBJ databases">
        <title>Draft genome sequences of 15 bacterial species constituting the stable defined intestinal microbiota of the GM15 gnotobiotic mouse model.</title>
        <authorList>
            <person name="Elie C."/>
            <person name="Mathieu A."/>
            <person name="Saliou A."/>
            <person name="Darnaud M."/>
            <person name="Leulier F."/>
            <person name="Tamellini A."/>
        </authorList>
    </citation>
    <scope>NUCLEOTIDE SEQUENCE [LARGE SCALE GENOMIC DNA]</scope>
    <source>
        <strain evidence="11">ASF 502</strain>
    </source>
</reference>
<dbReference type="AlphaFoldDB" id="A0A9X5CBA5"/>
<feature type="transmembrane region" description="Helical" evidence="8">
    <location>
        <begin position="246"/>
        <end position="265"/>
    </location>
</feature>
<comment type="caution">
    <text evidence="10">The sequence shown here is derived from an EMBL/GenBank/DDBJ whole genome shotgun (WGS) entry which is preliminary data.</text>
</comment>
<comment type="subcellular location">
    <subcellularLocation>
        <location evidence="1 8">Cell membrane</location>
        <topology evidence="1 8">Multi-pass membrane protein</topology>
    </subcellularLocation>
</comment>
<evidence type="ECO:0000256" key="4">
    <source>
        <dbReference type="ARBA" id="ARBA00022475"/>
    </source>
</evidence>
<dbReference type="Pfam" id="PF00528">
    <property type="entry name" value="BPD_transp_1"/>
    <property type="match status" value="1"/>
</dbReference>
<dbReference type="RefSeq" id="WP_162205973.1">
    <property type="nucleotide sequence ID" value="NZ_VIRB01000139.1"/>
</dbReference>
<evidence type="ECO:0000256" key="3">
    <source>
        <dbReference type="ARBA" id="ARBA00022448"/>
    </source>
</evidence>
<dbReference type="PROSITE" id="PS50928">
    <property type="entry name" value="ABC_TM1"/>
    <property type="match status" value="1"/>
</dbReference>
<evidence type="ECO:0000256" key="6">
    <source>
        <dbReference type="ARBA" id="ARBA00022989"/>
    </source>
</evidence>
<keyword evidence="4" id="KW-1003">Cell membrane</keyword>
<feature type="transmembrane region" description="Helical" evidence="8">
    <location>
        <begin position="98"/>
        <end position="119"/>
    </location>
</feature>
<dbReference type="EMBL" id="VIRB01000139">
    <property type="protein sequence ID" value="NDO71505.1"/>
    <property type="molecule type" value="Genomic_DNA"/>
</dbReference>
<evidence type="ECO:0000313" key="10">
    <source>
        <dbReference type="EMBL" id="NDO71505.1"/>
    </source>
</evidence>
<feature type="transmembrane region" description="Helical" evidence="8">
    <location>
        <begin position="12"/>
        <end position="37"/>
    </location>
</feature>
<dbReference type="InterPro" id="IPR000515">
    <property type="entry name" value="MetI-like"/>
</dbReference>
<proteinExistence type="inferred from homology"/>
<dbReference type="InterPro" id="IPR035906">
    <property type="entry name" value="MetI-like_sf"/>
</dbReference>
<keyword evidence="5 8" id="KW-0812">Transmembrane</keyword>
<organism evidence="10 11">
    <name type="scientific">Schaedlerella arabinosiphila</name>
    <dbReference type="NCBI Taxonomy" id="2044587"/>
    <lineage>
        <taxon>Bacteria</taxon>
        <taxon>Bacillati</taxon>
        <taxon>Bacillota</taxon>
        <taxon>Clostridia</taxon>
        <taxon>Lachnospirales</taxon>
        <taxon>Lachnospiraceae</taxon>
        <taxon>Schaedlerella</taxon>
    </lineage>
</organism>
<dbReference type="SUPFAM" id="SSF161098">
    <property type="entry name" value="MetI-like"/>
    <property type="match status" value="1"/>
</dbReference>
<accession>A0A9X5CBA5</accession>
<evidence type="ECO:0000256" key="8">
    <source>
        <dbReference type="RuleBase" id="RU363032"/>
    </source>
</evidence>
<protein>
    <submittedName>
        <fullName evidence="10">ABC transporter permease</fullName>
    </submittedName>
</protein>
<evidence type="ECO:0000259" key="9">
    <source>
        <dbReference type="PROSITE" id="PS50928"/>
    </source>
</evidence>
<comment type="similarity">
    <text evidence="2">Belongs to the binding-protein-dependent transport system permease family. CysTW subfamily.</text>
</comment>
<dbReference type="PANTHER" id="PTHR42929:SF1">
    <property type="entry name" value="INNER MEMBRANE ABC TRANSPORTER PERMEASE PROTEIN YDCU-RELATED"/>
    <property type="match status" value="1"/>
</dbReference>
<feature type="domain" description="ABC transmembrane type-1" evidence="9">
    <location>
        <begin position="61"/>
        <end position="265"/>
    </location>
</feature>
<dbReference type="Proteomes" id="UP000474104">
    <property type="component" value="Unassembled WGS sequence"/>
</dbReference>
<evidence type="ECO:0000256" key="5">
    <source>
        <dbReference type="ARBA" id="ARBA00022692"/>
    </source>
</evidence>
<keyword evidence="3 8" id="KW-0813">Transport</keyword>
<keyword evidence="7 8" id="KW-0472">Membrane</keyword>
<name>A0A9X5CBA5_9FIRM</name>
<dbReference type="CDD" id="cd06261">
    <property type="entry name" value="TM_PBP2"/>
    <property type="match status" value="1"/>
</dbReference>
<feature type="transmembrane region" description="Helical" evidence="8">
    <location>
        <begin position="139"/>
        <end position="156"/>
    </location>
</feature>
<dbReference type="GO" id="GO:0055085">
    <property type="term" value="P:transmembrane transport"/>
    <property type="evidence" value="ECO:0007669"/>
    <property type="project" value="InterPro"/>
</dbReference>
<sequence>MNRAKSVNRRTWLSSPYILWVIGFTVIPLGVIFKYALTSREGGFSLENIVATFDPIHLKAMVFSLEIAVGCTLICILLSYPIVLALRHLGMGRQGFTMFILILPMWMNFILRILAWQMILSNNGILNFLLTRLGLEALPLANTGTAIMIGVVYDYLPYMVLPIFNAVAEIDEDIIEAARDLGASGFTVFRKIIFPLSIPGLLSGIVMVFVPSMTSFVISDILGGGKLQLIGNIIEQEFTKSSNWNLGSGLSVSLMIFVLISMAFTTKNDVEGKGSAIW</sequence>
<evidence type="ECO:0000313" key="11">
    <source>
        <dbReference type="Proteomes" id="UP000474104"/>
    </source>
</evidence>
<dbReference type="Gene3D" id="1.10.3720.10">
    <property type="entry name" value="MetI-like"/>
    <property type="match status" value="1"/>
</dbReference>
<evidence type="ECO:0000256" key="2">
    <source>
        <dbReference type="ARBA" id="ARBA00007069"/>
    </source>
</evidence>
<evidence type="ECO:0000256" key="1">
    <source>
        <dbReference type="ARBA" id="ARBA00004651"/>
    </source>
</evidence>
<gene>
    <name evidence="10" type="ORF">FMM80_23790</name>
</gene>
<keyword evidence="6 8" id="KW-1133">Transmembrane helix</keyword>
<feature type="transmembrane region" description="Helical" evidence="8">
    <location>
        <begin position="67"/>
        <end position="86"/>
    </location>
</feature>